<feature type="compositionally biased region" description="Low complexity" evidence="1">
    <location>
        <begin position="232"/>
        <end position="251"/>
    </location>
</feature>
<evidence type="ECO:0000313" key="3">
    <source>
        <dbReference type="EMBL" id="KAG2966503.1"/>
    </source>
</evidence>
<sequence>MFKLKKEADAKASAWSAMPRRFWALHYFCNPLSNGLCAPVFDKISILTASDDLHALQLRHTPMQTEAYRAVLDKSSRPKSAPVENLRSQKVEEMVVRRETRQGKTAFMKRLQAFHVGDRPRLMMEHHTFLARERSTDADFTTAELAIVATERPAAPLAPEAPTVVAAARCGSKNIGWIRQEAVDAKEEAVDQAWRLGDEKQDDEEEDRDDEEWYKEDDFDAPISANAEVKGKAAGKAKAASKAPTKVSSAVKKPHRKSTKTLAKEARGQRQTPIVMKMRMRCRLMKFYWMSTRMILPRCLLRVNLPTRMLTTKQRKVRHPKTRMHLIQDAQRWVEQACWNLLRTNPSWRKFEKKDGILIPTPSLRTNIILGCTTSTMVRLKTLSGL</sequence>
<accession>A0A8T1F9A8</accession>
<dbReference type="Proteomes" id="UP000735874">
    <property type="component" value="Unassembled WGS sequence"/>
</dbReference>
<evidence type="ECO:0000313" key="2">
    <source>
        <dbReference type="EMBL" id="KAG2840124.1"/>
    </source>
</evidence>
<comment type="caution">
    <text evidence="3">The sequence shown here is derived from an EMBL/GenBank/DDBJ whole genome shotgun (WGS) entry which is preliminary data.</text>
</comment>
<gene>
    <name evidence="2" type="ORF">PC113_g19334</name>
    <name evidence="3" type="ORF">PC118_g19138</name>
</gene>
<name>A0A8T1F9A8_9STRA</name>
<dbReference type="Proteomes" id="UP000697107">
    <property type="component" value="Unassembled WGS sequence"/>
</dbReference>
<reference evidence="3" key="1">
    <citation type="submission" date="2018-10" db="EMBL/GenBank/DDBJ databases">
        <title>Effector identification in a new, highly contiguous assembly of the strawberry crown rot pathogen Phytophthora cactorum.</title>
        <authorList>
            <person name="Armitage A.D."/>
            <person name="Nellist C.F."/>
            <person name="Bates H."/>
            <person name="Vickerstaff R.J."/>
            <person name="Harrison R.J."/>
        </authorList>
    </citation>
    <scope>NUCLEOTIDE SEQUENCE</scope>
    <source>
        <strain evidence="2">15-7</strain>
        <strain evidence="3">P415</strain>
    </source>
</reference>
<proteinExistence type="predicted"/>
<feature type="compositionally biased region" description="Acidic residues" evidence="1">
    <location>
        <begin position="200"/>
        <end position="220"/>
    </location>
</feature>
<evidence type="ECO:0000256" key="1">
    <source>
        <dbReference type="SAM" id="MobiDB-lite"/>
    </source>
</evidence>
<dbReference type="AlphaFoldDB" id="A0A8T1F9A8"/>
<organism evidence="3 4">
    <name type="scientific">Phytophthora cactorum</name>
    <dbReference type="NCBI Taxonomy" id="29920"/>
    <lineage>
        <taxon>Eukaryota</taxon>
        <taxon>Sar</taxon>
        <taxon>Stramenopiles</taxon>
        <taxon>Oomycota</taxon>
        <taxon>Peronosporomycetes</taxon>
        <taxon>Peronosporales</taxon>
        <taxon>Peronosporaceae</taxon>
        <taxon>Phytophthora</taxon>
    </lineage>
</organism>
<dbReference type="VEuPathDB" id="FungiDB:PC110_g20270"/>
<evidence type="ECO:0000313" key="4">
    <source>
        <dbReference type="Proteomes" id="UP000697107"/>
    </source>
</evidence>
<dbReference type="EMBL" id="RCMG01000980">
    <property type="protein sequence ID" value="KAG2840124.1"/>
    <property type="molecule type" value="Genomic_DNA"/>
</dbReference>
<protein>
    <submittedName>
        <fullName evidence="3">Uncharacterized protein</fullName>
    </submittedName>
</protein>
<dbReference type="EMBL" id="RCML01001009">
    <property type="protein sequence ID" value="KAG2966503.1"/>
    <property type="molecule type" value="Genomic_DNA"/>
</dbReference>
<feature type="region of interest" description="Disordered" evidence="1">
    <location>
        <begin position="189"/>
        <end position="270"/>
    </location>
</feature>